<evidence type="ECO:0000256" key="1">
    <source>
        <dbReference type="ARBA" id="ARBA00023125"/>
    </source>
</evidence>
<evidence type="ECO:0000313" key="5">
    <source>
        <dbReference type="EMBL" id="MDO3676662.1"/>
    </source>
</evidence>
<keyword evidence="1" id="KW-0238">DNA-binding</keyword>
<comment type="caution">
    <text evidence="5">The sequence shown here is derived from an EMBL/GenBank/DDBJ whole genome shotgun (WGS) entry which is preliminary data.</text>
</comment>
<name>A0ABT8V5E3_9BACL</name>
<accession>A0ABT8V5E3</accession>
<evidence type="ECO:0000259" key="3">
    <source>
        <dbReference type="Pfam" id="PF00496"/>
    </source>
</evidence>
<dbReference type="InterPro" id="IPR000914">
    <property type="entry name" value="SBP_5_dom"/>
</dbReference>
<proteinExistence type="predicted"/>
<feature type="region of interest" description="Disordered" evidence="2">
    <location>
        <begin position="437"/>
        <end position="461"/>
    </location>
</feature>
<keyword evidence="6" id="KW-1185">Reference proteome</keyword>
<reference evidence="5" key="1">
    <citation type="submission" date="2023-07" db="EMBL/GenBank/DDBJ databases">
        <authorList>
            <person name="Aktuganov G."/>
            <person name="Boyko T."/>
            <person name="Delegan Y."/>
            <person name="Galimzianova N."/>
            <person name="Gilvanova E."/>
            <person name="Korobov V."/>
            <person name="Kuzmina L."/>
            <person name="Melentiev A."/>
            <person name="Milman P."/>
            <person name="Ryabova A."/>
            <person name="Stupak E."/>
            <person name="Yasakov T."/>
            <person name="Zharikova N."/>
            <person name="Zhurenko E."/>
        </authorList>
    </citation>
    <scope>NUCLEOTIDE SEQUENCE</scope>
    <source>
        <strain evidence="5">IB-739</strain>
    </source>
</reference>
<dbReference type="PANTHER" id="PTHR30290">
    <property type="entry name" value="PERIPLASMIC BINDING COMPONENT OF ABC TRANSPORTER"/>
    <property type="match status" value="1"/>
</dbReference>
<feature type="domain" description="Solute-binding protein family 5" evidence="3">
    <location>
        <begin position="181"/>
        <end position="512"/>
    </location>
</feature>
<evidence type="ECO:0000259" key="4">
    <source>
        <dbReference type="Pfam" id="PF12793"/>
    </source>
</evidence>
<organism evidence="5 6">
    <name type="scientific">Paenibacillus ehimensis</name>
    <dbReference type="NCBI Taxonomy" id="79264"/>
    <lineage>
        <taxon>Bacteria</taxon>
        <taxon>Bacillati</taxon>
        <taxon>Bacillota</taxon>
        <taxon>Bacilli</taxon>
        <taxon>Bacillales</taxon>
        <taxon>Paenibacillaceae</taxon>
        <taxon>Paenibacillus</taxon>
    </lineage>
</organism>
<gene>
    <name evidence="5" type="ORF">Q3C12_06575</name>
</gene>
<dbReference type="RefSeq" id="WP_302877674.1">
    <property type="nucleotide sequence ID" value="NZ_JAUMKJ010000006.1"/>
</dbReference>
<dbReference type="InterPro" id="IPR025370">
    <property type="entry name" value="SgrR_HTH_N"/>
</dbReference>
<dbReference type="SUPFAM" id="SSF53850">
    <property type="entry name" value="Periplasmic binding protein-like II"/>
    <property type="match status" value="1"/>
</dbReference>
<dbReference type="Proteomes" id="UP001168883">
    <property type="component" value="Unassembled WGS sequence"/>
</dbReference>
<protein>
    <submittedName>
        <fullName evidence="5">SgrR family transcriptional regulator</fullName>
    </submittedName>
</protein>
<evidence type="ECO:0000256" key="2">
    <source>
        <dbReference type="SAM" id="MobiDB-lite"/>
    </source>
</evidence>
<dbReference type="Pfam" id="PF00496">
    <property type="entry name" value="SBP_bac_5"/>
    <property type="match status" value="1"/>
</dbReference>
<dbReference type="Pfam" id="PF12793">
    <property type="entry name" value="SgrR_N"/>
    <property type="match status" value="1"/>
</dbReference>
<dbReference type="Gene3D" id="3.40.190.10">
    <property type="entry name" value="Periplasmic binding protein-like II"/>
    <property type="match status" value="1"/>
</dbReference>
<dbReference type="PANTHER" id="PTHR30290:SF72">
    <property type="entry name" value="HTH-TYPE TRANSCRIPTIONAL REGULATOR SGRR"/>
    <property type="match status" value="1"/>
</dbReference>
<dbReference type="InterPro" id="IPR039424">
    <property type="entry name" value="SBP_5"/>
</dbReference>
<feature type="domain" description="Transcriptional regulator SgrR N-terminal HTH" evidence="4">
    <location>
        <begin position="2"/>
        <end position="104"/>
    </location>
</feature>
<evidence type="ECO:0000313" key="6">
    <source>
        <dbReference type="Proteomes" id="UP001168883"/>
    </source>
</evidence>
<sequence length="645" mass="73180">MRLEEHYLKLYRGLRPRGLDGGTEATLAELAGVLHCTERNVKLLLRGMKAREWIRWEPGRGRGNRSRLELRAEPDRLLLEQVKERLAHGRLREAMALAELGPDTPDGRRQLAELLQEAFGYRREPAPDEKAGPVEVLRFPSYRQLGPLDPVYTTRRTELHMIRQLFDTLVRYDRGTDRFLPGLAHHWERAADEESRERWIFALQKHVRFHNGKPLTARDAAYTLERLRGTAGQPQSPYAPLYEGLETVAALDEFRLEIRLRKPLGFLLGLLASPAASIVPAGLTADFAFRPVGTGPFRLAERESRFLALEAFADYYKRRAHLDRVEMWCLPSAYDGNEASEAEDKAELGGLNFRHFRPNRESGESRLQEHWLEETNIDRGCKFIVLNWRGGPASPWADAGLRELLAAVLRSGSVQLELDGNRGPLANRFIRDLEGSADATASPHAPDRKDGRSSGLHATSRHAYGTPACRRELTLRLVTYAGAGHERDAAWLQRALAPHGVRLELSFVPYEALFEEETLAAADLYMLEQPVQEDAEWTLLALLANANSPVRRCLPPELSEWAGRLCAELPGEPSRTRRLELLGRLEEALLRERAVVLWYRWQQSASYPPGLRDVSISSLGWVDYRKLWFDGRHEDGGSGTPSFRR</sequence>
<dbReference type="EMBL" id="JAUMKJ010000006">
    <property type="protein sequence ID" value="MDO3676662.1"/>
    <property type="molecule type" value="Genomic_DNA"/>
</dbReference>